<gene>
    <name evidence="4" type="ORF">DW264_00800</name>
    <name evidence="3" type="ORF">DW856_08175</name>
    <name evidence="2" type="ORF">DW927_05485</name>
    <name evidence="5" type="ORF">DWZ31_02680</name>
</gene>
<accession>A0A3R6GZE7</accession>
<dbReference type="AlphaFoldDB" id="A0A3R6GZE7"/>
<feature type="signal peptide" evidence="1">
    <location>
        <begin position="1"/>
        <end position="23"/>
    </location>
</feature>
<dbReference type="Proteomes" id="UP000284465">
    <property type="component" value="Unassembled WGS sequence"/>
</dbReference>
<sequence>MKRYNVVLILCILLFFCSCGEKNEDIQGNNGTLSIFIEDYELQIPCDWMIKSVYSYQKADQPVLQVDVLDFDEEQLKQEYGYQSKEECLVHFMPNGVYEQERKEAEAADHLKGWQLKCTADRYSEEEGAFVVSDEPVYLDFLVDDEKEKLYLFYFMNDMAEESEITSFLQNMKENGAQESEDGMYRWMIED</sequence>
<evidence type="ECO:0000313" key="5">
    <source>
        <dbReference type="EMBL" id="RHN11514.1"/>
    </source>
</evidence>
<evidence type="ECO:0000313" key="4">
    <source>
        <dbReference type="EMBL" id="RHG30817.1"/>
    </source>
</evidence>
<dbReference type="EMBL" id="QRID01000001">
    <property type="protein sequence ID" value="RHG30817.1"/>
    <property type="molecule type" value="Genomic_DNA"/>
</dbReference>
<evidence type="ECO:0000313" key="3">
    <source>
        <dbReference type="EMBL" id="RHC17454.1"/>
    </source>
</evidence>
<comment type="caution">
    <text evidence="4">The sequence shown here is derived from an EMBL/GenBank/DDBJ whole genome shotgun (WGS) entry which is preliminary data.</text>
</comment>
<dbReference type="Proteomes" id="UP000284051">
    <property type="component" value="Unassembled WGS sequence"/>
</dbReference>
<name>A0A3R6GZE7_9FIRM</name>
<evidence type="ECO:0000256" key="1">
    <source>
        <dbReference type="SAM" id="SignalP"/>
    </source>
</evidence>
<dbReference type="EMBL" id="QSHO01000006">
    <property type="protein sequence ID" value="RHC17454.1"/>
    <property type="molecule type" value="Genomic_DNA"/>
</dbReference>
<organism evidence="4 8">
    <name type="scientific">Roseburia intestinalis</name>
    <dbReference type="NCBI Taxonomy" id="166486"/>
    <lineage>
        <taxon>Bacteria</taxon>
        <taxon>Bacillati</taxon>
        <taxon>Bacillota</taxon>
        <taxon>Clostridia</taxon>
        <taxon>Lachnospirales</taxon>
        <taxon>Lachnospiraceae</taxon>
        <taxon>Roseburia</taxon>
    </lineage>
</organism>
<evidence type="ECO:0000313" key="2">
    <source>
        <dbReference type="EMBL" id="RHA68733.1"/>
    </source>
</evidence>
<feature type="chain" id="PRO_5038235928" evidence="1">
    <location>
        <begin position="24"/>
        <end position="191"/>
    </location>
</feature>
<dbReference type="EMBL" id="QSFP01000004">
    <property type="protein sequence ID" value="RHA68733.1"/>
    <property type="molecule type" value="Genomic_DNA"/>
</dbReference>
<dbReference type="RefSeq" id="WP_118488154.1">
    <property type="nucleotide sequence ID" value="NZ_CACRUM010000062.1"/>
</dbReference>
<evidence type="ECO:0000313" key="7">
    <source>
        <dbReference type="Proteomes" id="UP000283586"/>
    </source>
</evidence>
<reference evidence="6 7" key="1">
    <citation type="submission" date="2018-08" db="EMBL/GenBank/DDBJ databases">
        <title>A genome reference for cultivated species of the human gut microbiota.</title>
        <authorList>
            <person name="Zou Y."/>
            <person name="Xue W."/>
            <person name="Luo G."/>
        </authorList>
    </citation>
    <scope>NUCLEOTIDE SEQUENCE [LARGE SCALE GENOMIC DNA]</scope>
    <source>
        <strain evidence="5 7">AF31-21AC</strain>
        <strain evidence="4 8">AM22-21LB</strain>
        <strain evidence="3 6">AM37-1AC</strain>
        <strain evidence="2 9">AM43-11</strain>
    </source>
</reference>
<dbReference type="EMBL" id="QRQN01000002">
    <property type="protein sequence ID" value="RHN11514.1"/>
    <property type="molecule type" value="Genomic_DNA"/>
</dbReference>
<evidence type="ECO:0000313" key="8">
    <source>
        <dbReference type="Proteomes" id="UP000284051"/>
    </source>
</evidence>
<dbReference type="Proteomes" id="UP000283586">
    <property type="component" value="Unassembled WGS sequence"/>
</dbReference>
<keyword evidence="1" id="KW-0732">Signal</keyword>
<evidence type="ECO:0000313" key="9">
    <source>
        <dbReference type="Proteomes" id="UP000284465"/>
    </source>
</evidence>
<dbReference type="Proteomes" id="UP000283513">
    <property type="component" value="Unassembled WGS sequence"/>
</dbReference>
<evidence type="ECO:0000313" key="6">
    <source>
        <dbReference type="Proteomes" id="UP000283513"/>
    </source>
</evidence>
<proteinExistence type="predicted"/>
<dbReference type="PROSITE" id="PS51257">
    <property type="entry name" value="PROKAR_LIPOPROTEIN"/>
    <property type="match status" value="1"/>
</dbReference>
<protein>
    <submittedName>
        <fullName evidence="4">Uncharacterized protein</fullName>
    </submittedName>
</protein>